<feature type="domain" description="Dermonecrotic toxin N-terminal" evidence="1">
    <location>
        <begin position="16"/>
        <end position="101"/>
    </location>
</feature>
<accession>A0A411MJP6</accession>
<dbReference type="EMBL" id="CP035952">
    <property type="protein sequence ID" value="QBF27015.1"/>
    <property type="molecule type" value="Genomic_DNA"/>
</dbReference>
<name>A0A411MJP6_9PSED</name>
<evidence type="ECO:0000313" key="3">
    <source>
        <dbReference type="Proteomes" id="UP000291130"/>
    </source>
</evidence>
<dbReference type="Pfam" id="PF20178">
    <property type="entry name" value="ToxA_N"/>
    <property type="match status" value="1"/>
</dbReference>
<dbReference type="InterPro" id="IPR046673">
    <property type="entry name" value="ToxA_N"/>
</dbReference>
<dbReference type="AlphaFoldDB" id="A0A411MJP6"/>
<keyword evidence="3" id="KW-1185">Reference proteome</keyword>
<sequence>MSTIFESPGSVSALRQAYRQASRASFEVAVHSAYIKGHIGADTYHRFTAMQANNSVIAQPPLHCSRLLLLNTPLSDVLLFCVETDDTAAQACTIYMPHDPLTPLSRSCQAKAIDK</sequence>
<dbReference type="Proteomes" id="UP000291130">
    <property type="component" value="Chromosome"/>
</dbReference>
<gene>
    <name evidence="2" type="ORF">EXN22_15435</name>
</gene>
<protein>
    <recommendedName>
        <fullName evidence="1">Dermonecrotic toxin N-terminal domain-containing protein</fullName>
    </recommendedName>
</protein>
<dbReference type="KEGG" id="ptk:EXN22_15435"/>
<reference evidence="2 3" key="1">
    <citation type="submission" date="2019-02" db="EMBL/GenBank/DDBJ databases">
        <title>Complete genome sequence of Pseudomonas sp. SNU WT1 isolated from rainbow trout.</title>
        <authorList>
            <person name="Oh W.T."/>
            <person name="Park S.C."/>
        </authorList>
    </citation>
    <scope>NUCLEOTIDE SEQUENCE [LARGE SCALE GENOMIC DNA]</scope>
    <source>
        <strain evidence="2 3">SNU WT1</strain>
    </source>
</reference>
<proteinExistence type="predicted"/>
<evidence type="ECO:0000313" key="2">
    <source>
        <dbReference type="EMBL" id="QBF27015.1"/>
    </source>
</evidence>
<evidence type="ECO:0000259" key="1">
    <source>
        <dbReference type="Pfam" id="PF20178"/>
    </source>
</evidence>
<dbReference type="RefSeq" id="WP_130264879.1">
    <property type="nucleotide sequence ID" value="NZ_CP035952.1"/>
</dbReference>
<organism evidence="2 3">
    <name type="scientific">Pseudomonas tructae</name>
    <dbReference type="NCBI Taxonomy" id="2518644"/>
    <lineage>
        <taxon>Bacteria</taxon>
        <taxon>Pseudomonadati</taxon>
        <taxon>Pseudomonadota</taxon>
        <taxon>Gammaproteobacteria</taxon>
        <taxon>Pseudomonadales</taxon>
        <taxon>Pseudomonadaceae</taxon>
        <taxon>Pseudomonas</taxon>
    </lineage>
</organism>